<evidence type="ECO:0000259" key="1">
    <source>
        <dbReference type="Pfam" id="PF01814"/>
    </source>
</evidence>
<protein>
    <recommendedName>
        <fullName evidence="1">Hemerythrin-like domain-containing protein</fullName>
    </recommendedName>
</protein>
<dbReference type="InterPro" id="IPR012312">
    <property type="entry name" value="Hemerythrin-like"/>
</dbReference>
<evidence type="ECO:0000313" key="3">
    <source>
        <dbReference type="Proteomes" id="UP001500238"/>
    </source>
</evidence>
<name>A0ABP3SXI7_9SPHN</name>
<proteinExistence type="predicted"/>
<comment type="caution">
    <text evidence="2">The sequence shown here is derived from an EMBL/GenBank/DDBJ whole genome shotgun (WGS) entry which is preliminary data.</text>
</comment>
<feature type="domain" description="Hemerythrin-like" evidence="1">
    <location>
        <begin position="18"/>
        <end position="144"/>
    </location>
</feature>
<accession>A0ABP3SXI7</accession>
<dbReference type="Pfam" id="PF01814">
    <property type="entry name" value="Hemerythrin"/>
    <property type="match status" value="1"/>
</dbReference>
<dbReference type="EMBL" id="BAAAES010000008">
    <property type="protein sequence ID" value="GAA0668255.1"/>
    <property type="molecule type" value="Genomic_DNA"/>
</dbReference>
<organism evidence="2 3">
    <name type="scientific">Sphingomonas insulae</name>
    <dbReference type="NCBI Taxonomy" id="424800"/>
    <lineage>
        <taxon>Bacteria</taxon>
        <taxon>Pseudomonadati</taxon>
        <taxon>Pseudomonadota</taxon>
        <taxon>Alphaproteobacteria</taxon>
        <taxon>Sphingomonadales</taxon>
        <taxon>Sphingomonadaceae</taxon>
        <taxon>Sphingomonas</taxon>
    </lineage>
</organism>
<evidence type="ECO:0000313" key="2">
    <source>
        <dbReference type="EMBL" id="GAA0668255.1"/>
    </source>
</evidence>
<dbReference type="RefSeq" id="WP_163959350.1">
    <property type="nucleotide sequence ID" value="NZ_BAAAES010000008.1"/>
</dbReference>
<sequence length="159" mass="17649">MVEYRGNDLVDPRRTSWARLVGDHDRIAQQCAALVVLARRPDRPAEAAAVLLLELAVCVADHLGIEDQVIDLTVTAVRTGVSPDDAATMSEALDVLKADWTDFIVRWTPAAVLGHWSRFAGEAETMMSRLSDQVRHENELLYAEALRRGIIDRGQPVLH</sequence>
<dbReference type="Proteomes" id="UP001500238">
    <property type="component" value="Unassembled WGS sequence"/>
</dbReference>
<keyword evidence="3" id="KW-1185">Reference proteome</keyword>
<gene>
    <name evidence="2" type="ORF">GCM10009102_18090</name>
</gene>
<reference evidence="3" key="1">
    <citation type="journal article" date="2019" name="Int. J. Syst. Evol. Microbiol.">
        <title>The Global Catalogue of Microorganisms (GCM) 10K type strain sequencing project: providing services to taxonomists for standard genome sequencing and annotation.</title>
        <authorList>
            <consortium name="The Broad Institute Genomics Platform"/>
            <consortium name="The Broad Institute Genome Sequencing Center for Infectious Disease"/>
            <person name="Wu L."/>
            <person name="Ma J."/>
        </authorList>
    </citation>
    <scope>NUCLEOTIDE SEQUENCE [LARGE SCALE GENOMIC DNA]</scope>
    <source>
        <strain evidence="3">JCM 14603</strain>
    </source>
</reference>